<protein>
    <submittedName>
        <fullName evidence="10">Putative spermidine/putrescine transport system permease protein</fullName>
    </submittedName>
</protein>
<evidence type="ECO:0000313" key="11">
    <source>
        <dbReference type="Proteomes" id="UP000585272"/>
    </source>
</evidence>
<keyword evidence="2 8" id="KW-0813">Transport</keyword>
<dbReference type="RefSeq" id="WP_183338036.1">
    <property type="nucleotide sequence ID" value="NZ_JACHNU010000001.1"/>
</dbReference>
<feature type="transmembrane region" description="Helical" evidence="8">
    <location>
        <begin position="101"/>
        <end position="123"/>
    </location>
</feature>
<evidence type="ECO:0000256" key="5">
    <source>
        <dbReference type="ARBA" id="ARBA00022692"/>
    </source>
</evidence>
<keyword evidence="7 8" id="KW-0472">Membrane</keyword>
<dbReference type="Proteomes" id="UP000585272">
    <property type="component" value="Unassembled WGS sequence"/>
</dbReference>
<dbReference type="PANTHER" id="PTHR43357">
    <property type="entry name" value="INNER MEMBRANE ABC TRANSPORTER PERMEASE PROTEIN YDCV"/>
    <property type="match status" value="1"/>
</dbReference>
<comment type="caution">
    <text evidence="10">The sequence shown here is derived from an EMBL/GenBank/DDBJ whole genome shotgun (WGS) entry which is preliminary data.</text>
</comment>
<sequence>MSRTRDWPLYVVMAVVILFLLSPLIVVVGASVTTSSFLEFPPRGFSLKWFEEVLGQEVWTTTLITSVKLAVVSMAIATVVGIPCSIALARGDFRGRAAITAFVLSPLMVPSIVLAISLLIIYSRTGIDLPFWRLALAHGVLTAPYLIRTLTAALEQVDSSLEEAARNLGATPVGAWLRVVLPTVRPALIAAMFFAFIMSFDELVVALFLSGPRLTTLPMQIYGEIQYNLSPAIAAVSTLLIFLTVAGVLVIERVLGVRRLVR</sequence>
<organism evidence="10 11">
    <name type="scientific">Conexibacter arvalis</name>
    <dbReference type="NCBI Taxonomy" id="912552"/>
    <lineage>
        <taxon>Bacteria</taxon>
        <taxon>Bacillati</taxon>
        <taxon>Actinomycetota</taxon>
        <taxon>Thermoleophilia</taxon>
        <taxon>Solirubrobacterales</taxon>
        <taxon>Conexibacteraceae</taxon>
        <taxon>Conexibacter</taxon>
    </lineage>
</organism>
<dbReference type="PANTHER" id="PTHR43357:SF4">
    <property type="entry name" value="INNER MEMBRANE ABC TRANSPORTER PERMEASE PROTEIN YDCV"/>
    <property type="match status" value="1"/>
</dbReference>
<dbReference type="InterPro" id="IPR000515">
    <property type="entry name" value="MetI-like"/>
</dbReference>
<feature type="transmembrane region" description="Helical" evidence="8">
    <location>
        <begin position="187"/>
        <end position="209"/>
    </location>
</feature>
<feature type="transmembrane region" description="Helical" evidence="8">
    <location>
        <begin position="7"/>
        <end position="32"/>
    </location>
</feature>
<dbReference type="Pfam" id="PF00528">
    <property type="entry name" value="BPD_transp_1"/>
    <property type="match status" value="1"/>
</dbReference>
<evidence type="ECO:0000256" key="3">
    <source>
        <dbReference type="ARBA" id="ARBA00022475"/>
    </source>
</evidence>
<dbReference type="AlphaFoldDB" id="A0A840I8W5"/>
<keyword evidence="6 8" id="KW-1133">Transmembrane helix</keyword>
<dbReference type="EMBL" id="JACHNU010000001">
    <property type="protein sequence ID" value="MBB4660584.1"/>
    <property type="molecule type" value="Genomic_DNA"/>
</dbReference>
<evidence type="ECO:0000313" key="10">
    <source>
        <dbReference type="EMBL" id="MBB4660584.1"/>
    </source>
</evidence>
<feature type="transmembrane region" description="Helical" evidence="8">
    <location>
        <begin position="69"/>
        <end position="89"/>
    </location>
</feature>
<accession>A0A840I8W5</accession>
<name>A0A840I8W5_9ACTN</name>
<dbReference type="GO" id="GO:0005886">
    <property type="term" value="C:plasma membrane"/>
    <property type="evidence" value="ECO:0007669"/>
    <property type="project" value="UniProtKB-SubCell"/>
</dbReference>
<dbReference type="GO" id="GO:0055085">
    <property type="term" value="P:transmembrane transport"/>
    <property type="evidence" value="ECO:0007669"/>
    <property type="project" value="InterPro"/>
</dbReference>
<dbReference type="Gene3D" id="1.10.3720.10">
    <property type="entry name" value="MetI-like"/>
    <property type="match status" value="1"/>
</dbReference>
<feature type="domain" description="ABC transmembrane type-1" evidence="9">
    <location>
        <begin position="63"/>
        <end position="251"/>
    </location>
</feature>
<dbReference type="PROSITE" id="PS50928">
    <property type="entry name" value="ABC_TM1"/>
    <property type="match status" value="1"/>
</dbReference>
<dbReference type="CDD" id="cd06261">
    <property type="entry name" value="TM_PBP2"/>
    <property type="match status" value="1"/>
</dbReference>
<evidence type="ECO:0000256" key="4">
    <source>
        <dbReference type="ARBA" id="ARBA00022519"/>
    </source>
</evidence>
<keyword evidence="5 8" id="KW-0812">Transmembrane</keyword>
<evidence type="ECO:0000256" key="8">
    <source>
        <dbReference type="RuleBase" id="RU363032"/>
    </source>
</evidence>
<keyword evidence="4" id="KW-0997">Cell inner membrane</keyword>
<keyword evidence="11" id="KW-1185">Reference proteome</keyword>
<evidence type="ECO:0000256" key="7">
    <source>
        <dbReference type="ARBA" id="ARBA00023136"/>
    </source>
</evidence>
<gene>
    <name evidence="10" type="ORF">BDZ31_000157</name>
</gene>
<evidence type="ECO:0000256" key="2">
    <source>
        <dbReference type="ARBA" id="ARBA00022448"/>
    </source>
</evidence>
<evidence type="ECO:0000259" key="9">
    <source>
        <dbReference type="PROSITE" id="PS50928"/>
    </source>
</evidence>
<dbReference type="InterPro" id="IPR035906">
    <property type="entry name" value="MetI-like_sf"/>
</dbReference>
<evidence type="ECO:0000256" key="6">
    <source>
        <dbReference type="ARBA" id="ARBA00022989"/>
    </source>
</evidence>
<evidence type="ECO:0000256" key="1">
    <source>
        <dbReference type="ARBA" id="ARBA00004429"/>
    </source>
</evidence>
<feature type="transmembrane region" description="Helical" evidence="8">
    <location>
        <begin position="229"/>
        <end position="251"/>
    </location>
</feature>
<dbReference type="SUPFAM" id="SSF161098">
    <property type="entry name" value="MetI-like"/>
    <property type="match status" value="1"/>
</dbReference>
<feature type="transmembrane region" description="Helical" evidence="8">
    <location>
        <begin position="129"/>
        <end position="147"/>
    </location>
</feature>
<keyword evidence="3" id="KW-1003">Cell membrane</keyword>
<comment type="similarity">
    <text evidence="8">Belongs to the binding-protein-dependent transport system permease family.</text>
</comment>
<reference evidence="10 11" key="1">
    <citation type="submission" date="2020-08" db="EMBL/GenBank/DDBJ databases">
        <title>Genomic Encyclopedia of Archaeal and Bacterial Type Strains, Phase II (KMG-II): from individual species to whole genera.</title>
        <authorList>
            <person name="Goeker M."/>
        </authorList>
    </citation>
    <scope>NUCLEOTIDE SEQUENCE [LARGE SCALE GENOMIC DNA]</scope>
    <source>
        <strain evidence="10 11">DSM 23288</strain>
    </source>
</reference>
<comment type="subcellular location">
    <subcellularLocation>
        <location evidence="1">Cell inner membrane</location>
        <topology evidence="1">Multi-pass membrane protein</topology>
    </subcellularLocation>
    <subcellularLocation>
        <location evidence="8">Cell membrane</location>
        <topology evidence="8">Multi-pass membrane protein</topology>
    </subcellularLocation>
</comment>
<proteinExistence type="inferred from homology"/>